<dbReference type="SUPFAM" id="SSF53474">
    <property type="entry name" value="alpha/beta-Hydrolases"/>
    <property type="match status" value="1"/>
</dbReference>
<protein>
    <recommendedName>
        <fullName evidence="3">Alpha/beta hydrolase fold-3 domain-containing protein</fullName>
    </recommendedName>
</protein>
<evidence type="ECO:0000313" key="2">
    <source>
        <dbReference type="Proteomes" id="UP001610563"/>
    </source>
</evidence>
<comment type="caution">
    <text evidence="1">The sequence shown here is derived from an EMBL/GenBank/DDBJ whole genome shotgun (WGS) entry which is preliminary data.</text>
</comment>
<dbReference type="Proteomes" id="UP001610563">
    <property type="component" value="Unassembled WGS sequence"/>
</dbReference>
<evidence type="ECO:0000313" key="1">
    <source>
        <dbReference type="EMBL" id="KAL2782433.1"/>
    </source>
</evidence>
<dbReference type="Gene3D" id="3.40.50.1820">
    <property type="entry name" value="alpha/beta hydrolase"/>
    <property type="match status" value="1"/>
</dbReference>
<gene>
    <name evidence="1" type="ORF">BJX66DRAFT_320764</name>
</gene>
<name>A0ABR4FGR7_9EURO</name>
<accession>A0ABR4FGR7</accession>
<organism evidence="1 2">
    <name type="scientific">Aspergillus keveii</name>
    <dbReference type="NCBI Taxonomy" id="714993"/>
    <lineage>
        <taxon>Eukaryota</taxon>
        <taxon>Fungi</taxon>
        <taxon>Dikarya</taxon>
        <taxon>Ascomycota</taxon>
        <taxon>Pezizomycotina</taxon>
        <taxon>Eurotiomycetes</taxon>
        <taxon>Eurotiomycetidae</taxon>
        <taxon>Eurotiales</taxon>
        <taxon>Aspergillaceae</taxon>
        <taxon>Aspergillus</taxon>
        <taxon>Aspergillus subgen. Nidulantes</taxon>
    </lineage>
</organism>
<dbReference type="EMBL" id="JBFTWV010000438">
    <property type="protein sequence ID" value="KAL2782433.1"/>
    <property type="molecule type" value="Genomic_DNA"/>
</dbReference>
<evidence type="ECO:0008006" key="3">
    <source>
        <dbReference type="Google" id="ProtNLM"/>
    </source>
</evidence>
<sequence>MGGIVAAALHAQGNEPLYPLSGIIANGMGNTQSTIMKTTPPSNTTINESHVMSPAENKDAIMFKPGTVVREIIDLCEHFNAAAQVSGPVLFCLVEDDPFFVADEAELEICARAFGKSVLVERVLFRDAPHCMELSYWSQAWYARCFGFAMEGSGSLSVRV</sequence>
<dbReference type="InterPro" id="IPR029058">
    <property type="entry name" value="AB_hydrolase_fold"/>
</dbReference>
<proteinExistence type="predicted"/>
<reference evidence="1 2" key="1">
    <citation type="submission" date="2024-07" db="EMBL/GenBank/DDBJ databases">
        <title>Section-level genome sequencing and comparative genomics of Aspergillus sections Usti and Cavernicolus.</title>
        <authorList>
            <consortium name="Lawrence Berkeley National Laboratory"/>
            <person name="Nybo J.L."/>
            <person name="Vesth T.C."/>
            <person name="Theobald S."/>
            <person name="Frisvad J.C."/>
            <person name="Larsen T.O."/>
            <person name="Kjaerboelling I."/>
            <person name="Rothschild-Mancinelli K."/>
            <person name="Lyhne E.K."/>
            <person name="Kogle M.E."/>
            <person name="Barry K."/>
            <person name="Clum A."/>
            <person name="Na H."/>
            <person name="Ledsgaard L."/>
            <person name="Lin J."/>
            <person name="Lipzen A."/>
            <person name="Kuo A."/>
            <person name="Riley R."/>
            <person name="Mondo S."/>
            <person name="Labutti K."/>
            <person name="Haridas S."/>
            <person name="Pangalinan J."/>
            <person name="Salamov A.A."/>
            <person name="Simmons B.A."/>
            <person name="Magnuson J.K."/>
            <person name="Chen J."/>
            <person name="Drula E."/>
            <person name="Henrissat B."/>
            <person name="Wiebenga A."/>
            <person name="Lubbers R.J."/>
            <person name="Gomes A.C."/>
            <person name="Makela M.R."/>
            <person name="Stajich J."/>
            <person name="Grigoriev I.V."/>
            <person name="Mortensen U.H."/>
            <person name="De Vries R.P."/>
            <person name="Baker S.E."/>
            <person name="Andersen M.R."/>
        </authorList>
    </citation>
    <scope>NUCLEOTIDE SEQUENCE [LARGE SCALE GENOMIC DNA]</scope>
    <source>
        <strain evidence="1 2">CBS 209.92</strain>
    </source>
</reference>
<keyword evidence="2" id="KW-1185">Reference proteome</keyword>